<comment type="caution">
    <text evidence="6">The sequence shown here is derived from an EMBL/GenBank/DDBJ whole genome shotgun (WGS) entry which is preliminary data.</text>
</comment>
<dbReference type="InterPro" id="IPR013083">
    <property type="entry name" value="Znf_RING/FYVE/PHD"/>
</dbReference>
<dbReference type="Proteomes" id="UP000325315">
    <property type="component" value="Unassembled WGS sequence"/>
</dbReference>
<evidence type="ECO:0000256" key="3">
    <source>
        <dbReference type="ARBA" id="ARBA00022833"/>
    </source>
</evidence>
<sequence>MAVEARHLNIFSSQFITNSHRCLKTSISLFFLSFSKMGLIWIGDIYNSQMDSCVPLIDSNSMHEGSQLLPLYQPVLCHPNISANKADSGLTTYNMSIPVSAPRKRSRDSFTNGFDSYSLPQNNNLSGASSDVDDDVFSQIQQQHDIDRFISDHTEKMRLEIEERRKRQSRMLITAIQERVMKKLKEKDEEIQRIGKLNWVLQERVKSLYVENQLWRDLAQTNEATANSLRNNLEQVLAHAGDSGGGGAALADDAESSCGSSDQGWREVVPPQAQGSCGAQDNNKAVVVGNNNRKCRKCGEKESSVLLLPCRHLCLCTMCGSTMVGTCPVCLSLTNASVHVNML</sequence>
<evidence type="ECO:0000259" key="5">
    <source>
        <dbReference type="PROSITE" id="PS50089"/>
    </source>
</evidence>
<evidence type="ECO:0000256" key="4">
    <source>
        <dbReference type="PROSITE-ProRule" id="PRU00175"/>
    </source>
</evidence>
<protein>
    <submittedName>
        <fullName evidence="6">BOI-related E3 ubiquitin-protein ligase 1-like isoform X2</fullName>
    </submittedName>
</protein>
<dbReference type="CDD" id="cd16649">
    <property type="entry name" value="mRING-HC-C3HC5_CGRF1-like"/>
    <property type="match status" value="1"/>
</dbReference>
<name>A0A5B6WAF3_9ROSI</name>
<dbReference type="AlphaFoldDB" id="A0A5B6WAF3"/>
<gene>
    <name evidence="6" type="ORF">EPI10_011928</name>
</gene>
<evidence type="ECO:0000256" key="1">
    <source>
        <dbReference type="ARBA" id="ARBA00022723"/>
    </source>
</evidence>
<dbReference type="GO" id="GO:0008270">
    <property type="term" value="F:zinc ion binding"/>
    <property type="evidence" value="ECO:0007669"/>
    <property type="project" value="UniProtKB-KW"/>
</dbReference>
<keyword evidence="1" id="KW-0479">Metal-binding</keyword>
<proteinExistence type="predicted"/>
<evidence type="ECO:0000256" key="2">
    <source>
        <dbReference type="ARBA" id="ARBA00022771"/>
    </source>
</evidence>
<evidence type="ECO:0000313" key="6">
    <source>
        <dbReference type="EMBL" id="KAA3478098.1"/>
    </source>
</evidence>
<evidence type="ECO:0000313" key="7">
    <source>
        <dbReference type="Proteomes" id="UP000325315"/>
    </source>
</evidence>
<dbReference type="PANTHER" id="PTHR42647:SF55">
    <property type="entry name" value="BOI-RELATED E3 UBIQUITIN-PROTEIN LIGASE 1"/>
    <property type="match status" value="1"/>
</dbReference>
<dbReference type="PANTHER" id="PTHR42647">
    <property type="entry name" value="SBP (S-RIBONUCLEASE BINDING PROTEIN) FAMILY PROTEIN"/>
    <property type="match status" value="1"/>
</dbReference>
<reference evidence="7" key="1">
    <citation type="journal article" date="2019" name="Plant Biotechnol. J.">
        <title>Genome sequencing of the Australian wild diploid species Gossypium australe highlights disease resistance and delayed gland morphogenesis.</title>
        <authorList>
            <person name="Cai Y."/>
            <person name="Cai X."/>
            <person name="Wang Q."/>
            <person name="Wang P."/>
            <person name="Zhang Y."/>
            <person name="Cai C."/>
            <person name="Xu Y."/>
            <person name="Wang K."/>
            <person name="Zhou Z."/>
            <person name="Wang C."/>
            <person name="Geng S."/>
            <person name="Li B."/>
            <person name="Dong Q."/>
            <person name="Hou Y."/>
            <person name="Wang H."/>
            <person name="Ai P."/>
            <person name="Liu Z."/>
            <person name="Yi F."/>
            <person name="Sun M."/>
            <person name="An G."/>
            <person name="Cheng J."/>
            <person name="Zhang Y."/>
            <person name="Shi Q."/>
            <person name="Xie Y."/>
            <person name="Shi X."/>
            <person name="Chang Y."/>
            <person name="Huang F."/>
            <person name="Chen Y."/>
            <person name="Hong S."/>
            <person name="Mi L."/>
            <person name="Sun Q."/>
            <person name="Zhang L."/>
            <person name="Zhou B."/>
            <person name="Peng R."/>
            <person name="Zhang X."/>
            <person name="Liu F."/>
        </authorList>
    </citation>
    <scope>NUCLEOTIDE SEQUENCE [LARGE SCALE GENOMIC DNA]</scope>
    <source>
        <strain evidence="7">cv. PA1801</strain>
    </source>
</reference>
<keyword evidence="7" id="KW-1185">Reference proteome</keyword>
<organism evidence="6 7">
    <name type="scientific">Gossypium australe</name>
    <dbReference type="NCBI Taxonomy" id="47621"/>
    <lineage>
        <taxon>Eukaryota</taxon>
        <taxon>Viridiplantae</taxon>
        <taxon>Streptophyta</taxon>
        <taxon>Embryophyta</taxon>
        <taxon>Tracheophyta</taxon>
        <taxon>Spermatophyta</taxon>
        <taxon>Magnoliopsida</taxon>
        <taxon>eudicotyledons</taxon>
        <taxon>Gunneridae</taxon>
        <taxon>Pentapetalae</taxon>
        <taxon>rosids</taxon>
        <taxon>malvids</taxon>
        <taxon>Malvales</taxon>
        <taxon>Malvaceae</taxon>
        <taxon>Malvoideae</taxon>
        <taxon>Gossypium</taxon>
    </lineage>
</organism>
<dbReference type="PROSITE" id="PS50089">
    <property type="entry name" value="ZF_RING_2"/>
    <property type="match status" value="1"/>
</dbReference>
<dbReference type="OrthoDB" id="1711136at2759"/>
<accession>A0A5B6WAF3</accession>
<dbReference type="EMBL" id="SMMG02000004">
    <property type="protein sequence ID" value="KAA3478098.1"/>
    <property type="molecule type" value="Genomic_DNA"/>
</dbReference>
<dbReference type="Pfam" id="PF13920">
    <property type="entry name" value="zf-C3HC4_3"/>
    <property type="match status" value="1"/>
</dbReference>
<keyword evidence="3" id="KW-0862">Zinc</keyword>
<dbReference type="GO" id="GO:0043067">
    <property type="term" value="P:regulation of programmed cell death"/>
    <property type="evidence" value="ECO:0007669"/>
    <property type="project" value="TreeGrafter"/>
</dbReference>
<feature type="domain" description="RING-type" evidence="5">
    <location>
        <begin position="295"/>
        <end position="330"/>
    </location>
</feature>
<dbReference type="InterPro" id="IPR001841">
    <property type="entry name" value="Znf_RING"/>
</dbReference>
<keyword evidence="2 4" id="KW-0863">Zinc-finger</keyword>
<dbReference type="Gene3D" id="3.30.40.10">
    <property type="entry name" value="Zinc/RING finger domain, C3HC4 (zinc finger)"/>
    <property type="match status" value="1"/>
</dbReference>
<dbReference type="GO" id="GO:0004842">
    <property type="term" value="F:ubiquitin-protein transferase activity"/>
    <property type="evidence" value="ECO:0007669"/>
    <property type="project" value="TreeGrafter"/>
</dbReference>